<comment type="similarity">
    <text evidence="2 10">Belongs to the CobT family.</text>
</comment>
<dbReference type="Pfam" id="PF02277">
    <property type="entry name" value="DBI_PRT"/>
    <property type="match status" value="1"/>
</dbReference>
<dbReference type="Gene3D" id="3.40.50.10210">
    <property type="match status" value="1"/>
</dbReference>
<evidence type="ECO:0000256" key="6">
    <source>
        <dbReference type="ARBA" id="ARBA00022676"/>
    </source>
</evidence>
<evidence type="ECO:0000256" key="4">
    <source>
        <dbReference type="ARBA" id="ARBA00015486"/>
    </source>
</evidence>
<dbReference type="EMBL" id="BMIA01000002">
    <property type="protein sequence ID" value="GGH35870.1"/>
    <property type="molecule type" value="Genomic_DNA"/>
</dbReference>
<evidence type="ECO:0000256" key="11">
    <source>
        <dbReference type="SAM" id="Phobius"/>
    </source>
</evidence>
<gene>
    <name evidence="10" type="primary">cobT</name>
    <name evidence="12" type="ORF">GCM10007423_27810</name>
</gene>
<evidence type="ECO:0000256" key="2">
    <source>
        <dbReference type="ARBA" id="ARBA00007110"/>
    </source>
</evidence>
<dbReference type="PANTHER" id="PTHR43463:SF1">
    <property type="entry name" value="NICOTINATE-NUCLEOTIDE--DIMETHYLBENZIMIDAZOLE PHOSPHORIBOSYLTRANSFERASE"/>
    <property type="match status" value="1"/>
</dbReference>
<keyword evidence="11" id="KW-1133">Transmembrane helix</keyword>
<keyword evidence="11" id="KW-0812">Transmembrane</keyword>
<dbReference type="SUPFAM" id="SSF52733">
    <property type="entry name" value="Nicotinate mononucleotide:5,6-dimethylbenzimidazole phosphoribosyltransferase (CobT)"/>
    <property type="match status" value="1"/>
</dbReference>
<dbReference type="NCBIfam" id="NF000996">
    <property type="entry name" value="PRK00105.1"/>
    <property type="match status" value="1"/>
</dbReference>
<feature type="transmembrane region" description="Helical" evidence="11">
    <location>
        <begin position="246"/>
        <end position="264"/>
    </location>
</feature>
<name>A0ABQ1YSE3_9BACT</name>
<comment type="pathway">
    <text evidence="1 10">Nucleoside biosynthesis; alpha-ribazole biosynthesis; alpha-ribazole from 5,6-dimethylbenzimidazole: step 1/2.</text>
</comment>
<evidence type="ECO:0000256" key="5">
    <source>
        <dbReference type="ARBA" id="ARBA00022573"/>
    </source>
</evidence>
<reference evidence="13" key="1">
    <citation type="journal article" date="2019" name="Int. J. Syst. Evol. Microbiol.">
        <title>The Global Catalogue of Microorganisms (GCM) 10K type strain sequencing project: providing services to taxonomists for standard genome sequencing and annotation.</title>
        <authorList>
            <consortium name="The Broad Institute Genomics Platform"/>
            <consortium name="The Broad Institute Genome Sequencing Center for Infectious Disease"/>
            <person name="Wu L."/>
            <person name="Ma J."/>
        </authorList>
    </citation>
    <scope>NUCLEOTIDE SEQUENCE [LARGE SCALE GENOMIC DNA]</scope>
    <source>
        <strain evidence="13">CGMCC 1.15288</strain>
    </source>
</reference>
<comment type="caution">
    <text evidence="12">The sequence shown here is derived from an EMBL/GenBank/DDBJ whole genome shotgun (WGS) entry which is preliminary data.</text>
</comment>
<dbReference type="InterPro" id="IPR023195">
    <property type="entry name" value="Nict_dMeBzImd_PRibTrfase_N"/>
</dbReference>
<sequence length="342" mass="36294">MHTATITKQEIQAKIDLKTKPLGALGALEKLAFQIASVQDTLSPQLVSPHIIVFAASHGIASEGVSAYPSEVTPQMVLNFIGGGAAINVFTRQHGIGLLLVDAGVDYDFGKNEKLVDAKVGFGTKSFLQQPAMTGAECRQSLEKGAELVRQVQETGCNVIGFGEMGIGNTSSASVIMSRLLNRPISECAGKGTGLDDDQLAKKIAVLTQALEYHQNTGNDPESVLATFGGFEIAMMCGAMREAARLGMLVLVDGFIASVSYLVALKMDPGVQRNAIFCHQSNEKGHRLLLESLESEALLKLDMRLGEGTGCALAYPLLQSAVAFLNEMASFESAGVSQKTEN</sequence>
<dbReference type="Proteomes" id="UP000600214">
    <property type="component" value="Unassembled WGS sequence"/>
</dbReference>
<dbReference type="NCBIfam" id="TIGR03160">
    <property type="entry name" value="cobT_DBIPRT"/>
    <property type="match status" value="1"/>
</dbReference>
<organism evidence="12 13">
    <name type="scientific">Dyadobacter endophyticus</name>
    <dbReference type="NCBI Taxonomy" id="1749036"/>
    <lineage>
        <taxon>Bacteria</taxon>
        <taxon>Pseudomonadati</taxon>
        <taxon>Bacteroidota</taxon>
        <taxon>Cytophagia</taxon>
        <taxon>Cytophagales</taxon>
        <taxon>Spirosomataceae</taxon>
        <taxon>Dyadobacter</taxon>
    </lineage>
</organism>
<dbReference type="CDD" id="cd02439">
    <property type="entry name" value="DMB-PRT_CobT"/>
    <property type="match status" value="1"/>
</dbReference>
<dbReference type="EC" id="2.4.2.21" evidence="3 10"/>
<dbReference type="PANTHER" id="PTHR43463">
    <property type="entry name" value="NICOTINATE-NUCLEOTIDE--DIMETHYLBENZIMIDAZOLE PHOSPHORIBOSYLTRANSFERASE"/>
    <property type="match status" value="1"/>
</dbReference>
<dbReference type="InterPro" id="IPR036087">
    <property type="entry name" value="Nict_dMeBzImd_PRibTrfase_sf"/>
</dbReference>
<protein>
    <recommendedName>
        <fullName evidence="4 10">Nicotinate-nucleotide--dimethylbenzimidazole phosphoribosyltransferase</fullName>
        <shortName evidence="10">NN:DBI PRT</shortName>
        <ecNumber evidence="3 10">2.4.2.21</ecNumber>
    </recommendedName>
    <alternativeName>
        <fullName evidence="8 10">N(1)-alpha-phosphoribosyltransferase</fullName>
    </alternativeName>
</protein>
<comment type="catalytic activity">
    <reaction evidence="9 10">
        <text>5,6-dimethylbenzimidazole + nicotinate beta-D-ribonucleotide = alpha-ribazole 5'-phosphate + nicotinate + H(+)</text>
        <dbReference type="Rhea" id="RHEA:11196"/>
        <dbReference type="ChEBI" id="CHEBI:15378"/>
        <dbReference type="ChEBI" id="CHEBI:15890"/>
        <dbReference type="ChEBI" id="CHEBI:32544"/>
        <dbReference type="ChEBI" id="CHEBI:57502"/>
        <dbReference type="ChEBI" id="CHEBI:57918"/>
        <dbReference type="EC" id="2.4.2.21"/>
    </reaction>
</comment>
<keyword evidence="7 10" id="KW-0808">Transferase</keyword>
<keyword evidence="13" id="KW-1185">Reference proteome</keyword>
<dbReference type="Gene3D" id="1.10.1610.10">
    <property type="match status" value="1"/>
</dbReference>
<dbReference type="InterPro" id="IPR017846">
    <property type="entry name" value="Nict_dMeBzImd_PRibTrfase_bact"/>
</dbReference>
<dbReference type="HAMAP" id="MF_00230">
    <property type="entry name" value="CobT"/>
    <property type="match status" value="1"/>
</dbReference>
<accession>A0ABQ1YSE3</accession>
<evidence type="ECO:0000256" key="10">
    <source>
        <dbReference type="HAMAP-Rule" id="MF_00230"/>
    </source>
</evidence>
<dbReference type="InterPro" id="IPR003200">
    <property type="entry name" value="Nict_dMeBzImd_PRibTrfase"/>
</dbReference>
<evidence type="ECO:0000313" key="13">
    <source>
        <dbReference type="Proteomes" id="UP000600214"/>
    </source>
</evidence>
<evidence type="ECO:0000256" key="3">
    <source>
        <dbReference type="ARBA" id="ARBA00011991"/>
    </source>
</evidence>
<evidence type="ECO:0000256" key="1">
    <source>
        <dbReference type="ARBA" id="ARBA00005049"/>
    </source>
</evidence>
<feature type="active site" description="Proton acceptor" evidence="10">
    <location>
        <position position="307"/>
    </location>
</feature>
<evidence type="ECO:0000256" key="8">
    <source>
        <dbReference type="ARBA" id="ARBA00030686"/>
    </source>
</evidence>
<keyword evidence="5 10" id="KW-0169">Cobalamin biosynthesis</keyword>
<keyword evidence="11" id="KW-0472">Membrane</keyword>
<dbReference type="RefSeq" id="WP_188933032.1">
    <property type="nucleotide sequence ID" value="NZ_BMIA01000002.1"/>
</dbReference>
<keyword evidence="6 10" id="KW-0328">Glycosyltransferase</keyword>
<evidence type="ECO:0000256" key="7">
    <source>
        <dbReference type="ARBA" id="ARBA00022679"/>
    </source>
</evidence>
<comment type="function">
    <text evidence="10">Catalyzes the synthesis of alpha-ribazole-5'-phosphate from nicotinate mononucleotide (NAMN) and 5,6-dimethylbenzimidazole (DMB).</text>
</comment>
<evidence type="ECO:0000256" key="9">
    <source>
        <dbReference type="ARBA" id="ARBA00047340"/>
    </source>
</evidence>
<evidence type="ECO:0000313" key="12">
    <source>
        <dbReference type="EMBL" id="GGH35870.1"/>
    </source>
</evidence>
<proteinExistence type="inferred from homology"/>